<evidence type="ECO:0000313" key="4">
    <source>
        <dbReference type="Proteomes" id="UP000216354"/>
    </source>
</evidence>
<dbReference type="EMBL" id="NEVR01000002">
    <property type="protein sequence ID" value="OZI65268.1"/>
    <property type="molecule type" value="Genomic_DNA"/>
</dbReference>
<dbReference type="Proteomes" id="UP000216354">
    <property type="component" value="Unassembled WGS sequence"/>
</dbReference>
<dbReference type="RefSeq" id="WP_094825363.1">
    <property type="nucleotide sequence ID" value="NZ_NEVL01000002.1"/>
</dbReference>
<comment type="caution">
    <text evidence="2">The sequence shown here is derived from an EMBL/GenBank/DDBJ whole genome shotgun (WGS) entry which is preliminary data.</text>
</comment>
<feature type="region of interest" description="Disordered" evidence="1">
    <location>
        <begin position="104"/>
        <end position="130"/>
    </location>
</feature>
<dbReference type="EMBL" id="NEVL01000002">
    <property type="protein sequence ID" value="OZI38987.1"/>
    <property type="molecule type" value="Genomic_DNA"/>
</dbReference>
<reference evidence="3 4" key="1">
    <citation type="submission" date="2017-05" db="EMBL/GenBank/DDBJ databases">
        <title>Complete and WGS of Bordetella genogroups.</title>
        <authorList>
            <person name="Spilker T."/>
            <person name="Lipuma J."/>
        </authorList>
    </citation>
    <scope>NUCLEOTIDE SEQUENCE [LARGE SCALE GENOMIC DNA]</scope>
    <source>
        <strain evidence="3 4">AU9795</strain>
    </source>
</reference>
<protein>
    <submittedName>
        <fullName evidence="2">Uncharacterized protein</fullName>
    </submittedName>
</protein>
<reference evidence="2 5" key="2">
    <citation type="submission" date="2017-05" db="EMBL/GenBank/DDBJ databases">
        <title>Complete and WGS of Bordetella genogroups.</title>
        <authorList>
            <person name="Spilker T."/>
            <person name="LiPuma J."/>
        </authorList>
    </citation>
    <scope>NUCLEOTIDE SEQUENCE [LARGE SCALE GENOMIC DNA]</scope>
    <source>
        <strain evidence="2 5">AU17610</strain>
    </source>
</reference>
<evidence type="ECO:0000313" key="3">
    <source>
        <dbReference type="EMBL" id="OZI65268.1"/>
    </source>
</evidence>
<dbReference type="Proteomes" id="UP000217005">
    <property type="component" value="Unassembled WGS sequence"/>
</dbReference>
<name>A0A261SPP7_9BORD</name>
<gene>
    <name evidence="3" type="ORF">CAL27_09465</name>
    <name evidence="2" type="ORF">CEG14_05475</name>
</gene>
<sequence length="130" mass="13867">MTETLLFVLPILAALVSLSAAGTGLWISRREAAERRQATTQLRALRRLIDCLEAYPATPDADKHAARRRILDLASHLDLAADTPGAEVGIIDLTLRLGTRELRISSTGRHAPPPAPAPAAADPHLLAGAR</sequence>
<evidence type="ECO:0000313" key="2">
    <source>
        <dbReference type="EMBL" id="OZI38987.1"/>
    </source>
</evidence>
<organism evidence="2 5">
    <name type="scientific">Bordetella genomosp. 1</name>
    <dbReference type="NCBI Taxonomy" id="1395607"/>
    <lineage>
        <taxon>Bacteria</taxon>
        <taxon>Pseudomonadati</taxon>
        <taxon>Pseudomonadota</taxon>
        <taxon>Betaproteobacteria</taxon>
        <taxon>Burkholderiales</taxon>
        <taxon>Alcaligenaceae</taxon>
        <taxon>Bordetella</taxon>
    </lineage>
</organism>
<proteinExistence type="predicted"/>
<evidence type="ECO:0000256" key="1">
    <source>
        <dbReference type="SAM" id="MobiDB-lite"/>
    </source>
</evidence>
<accession>A0A261SPP7</accession>
<evidence type="ECO:0000313" key="5">
    <source>
        <dbReference type="Proteomes" id="UP000217005"/>
    </source>
</evidence>
<keyword evidence="4" id="KW-1185">Reference proteome</keyword>
<dbReference type="AlphaFoldDB" id="A0A261SPP7"/>